<dbReference type="EMBL" id="FNGY01000010">
    <property type="protein sequence ID" value="SDN92544.1"/>
    <property type="molecule type" value="Genomic_DNA"/>
</dbReference>
<evidence type="ECO:0000313" key="2">
    <source>
        <dbReference type="EMBL" id="SDN92544.1"/>
    </source>
</evidence>
<gene>
    <name evidence="2" type="ORF">SAMN05421820_110142</name>
</gene>
<proteinExistence type="predicted"/>
<protein>
    <submittedName>
        <fullName evidence="2">Uncharacterized protein</fullName>
    </submittedName>
</protein>
<feature type="signal peptide" evidence="1">
    <location>
        <begin position="1"/>
        <end position="21"/>
    </location>
</feature>
<reference evidence="3" key="1">
    <citation type="submission" date="2016-10" db="EMBL/GenBank/DDBJ databases">
        <authorList>
            <person name="Varghese N."/>
            <person name="Submissions S."/>
        </authorList>
    </citation>
    <scope>NUCLEOTIDE SEQUENCE [LARGE SCALE GENOMIC DNA]</scope>
    <source>
        <strain evidence="3">DSM 19110</strain>
    </source>
</reference>
<evidence type="ECO:0000256" key="1">
    <source>
        <dbReference type="SAM" id="SignalP"/>
    </source>
</evidence>
<sequence length="182" mass="20813">MKKKITVLLCFLVLSSIAVQAQSWPKTIGEFNYYLGHKTSDLKKVMKKGGPFVYDKELDEQKGPFLMRYYEYEAYDLTLYCLENKVVGLICSELTKPDALAMEASLKSNGYKLNQNMQYMGGFPANYANLWISADETRQCRVVYKGFLDFKDGKPIINMDKLDFVAMTYATDIIALAVENKK</sequence>
<accession>A0A1H0FD20</accession>
<keyword evidence="1" id="KW-0732">Signal</keyword>
<dbReference type="AlphaFoldDB" id="A0A1H0FD20"/>
<dbReference type="OrthoDB" id="759911at2"/>
<name>A0A1H0FD20_9SPHI</name>
<organism evidence="2 3">
    <name type="scientific">Pedobacter steynii</name>
    <dbReference type="NCBI Taxonomy" id="430522"/>
    <lineage>
        <taxon>Bacteria</taxon>
        <taxon>Pseudomonadati</taxon>
        <taxon>Bacteroidota</taxon>
        <taxon>Sphingobacteriia</taxon>
        <taxon>Sphingobacteriales</taxon>
        <taxon>Sphingobacteriaceae</taxon>
        <taxon>Pedobacter</taxon>
    </lineage>
</organism>
<keyword evidence="3" id="KW-1185">Reference proteome</keyword>
<evidence type="ECO:0000313" key="3">
    <source>
        <dbReference type="Proteomes" id="UP000183200"/>
    </source>
</evidence>
<dbReference type="Proteomes" id="UP000183200">
    <property type="component" value="Unassembled WGS sequence"/>
</dbReference>
<feature type="chain" id="PRO_5010194154" evidence="1">
    <location>
        <begin position="22"/>
        <end position="182"/>
    </location>
</feature>
<dbReference type="RefSeq" id="WP_074611665.1">
    <property type="nucleotide sequence ID" value="NZ_FNGY01000010.1"/>
</dbReference>